<dbReference type="EMBL" id="BGZK01000068">
    <property type="protein sequence ID" value="GBP15059.1"/>
    <property type="molecule type" value="Genomic_DNA"/>
</dbReference>
<protein>
    <submittedName>
        <fullName evidence="1">Uncharacterized protein</fullName>
    </submittedName>
</protein>
<sequence length="87" mass="9457">MIYVRRLLKGGDGAGARQTRLVRVIGLIWLVTCSPICVQLKRLQGVIGSRCSIQTTYYGASLCRARALTFPVARHSAIGSYDIESSG</sequence>
<proteinExistence type="predicted"/>
<dbReference type="Proteomes" id="UP000299102">
    <property type="component" value="Unassembled WGS sequence"/>
</dbReference>
<comment type="caution">
    <text evidence="1">The sequence shown here is derived from an EMBL/GenBank/DDBJ whole genome shotgun (WGS) entry which is preliminary data.</text>
</comment>
<keyword evidence="2" id="KW-1185">Reference proteome</keyword>
<reference evidence="1 2" key="1">
    <citation type="journal article" date="2019" name="Commun. Biol.">
        <title>The bagworm genome reveals a unique fibroin gene that provides high tensile strength.</title>
        <authorList>
            <person name="Kono N."/>
            <person name="Nakamura H."/>
            <person name="Ohtoshi R."/>
            <person name="Tomita M."/>
            <person name="Numata K."/>
            <person name="Arakawa K."/>
        </authorList>
    </citation>
    <scope>NUCLEOTIDE SEQUENCE [LARGE SCALE GENOMIC DNA]</scope>
</reference>
<name>A0A4C1TKF4_EUMVA</name>
<evidence type="ECO:0000313" key="1">
    <source>
        <dbReference type="EMBL" id="GBP15059.1"/>
    </source>
</evidence>
<organism evidence="1 2">
    <name type="scientific">Eumeta variegata</name>
    <name type="common">Bagworm moth</name>
    <name type="synonym">Eumeta japonica</name>
    <dbReference type="NCBI Taxonomy" id="151549"/>
    <lineage>
        <taxon>Eukaryota</taxon>
        <taxon>Metazoa</taxon>
        <taxon>Ecdysozoa</taxon>
        <taxon>Arthropoda</taxon>
        <taxon>Hexapoda</taxon>
        <taxon>Insecta</taxon>
        <taxon>Pterygota</taxon>
        <taxon>Neoptera</taxon>
        <taxon>Endopterygota</taxon>
        <taxon>Lepidoptera</taxon>
        <taxon>Glossata</taxon>
        <taxon>Ditrysia</taxon>
        <taxon>Tineoidea</taxon>
        <taxon>Psychidae</taxon>
        <taxon>Oiketicinae</taxon>
        <taxon>Eumeta</taxon>
    </lineage>
</organism>
<dbReference type="AlphaFoldDB" id="A0A4C1TKF4"/>
<gene>
    <name evidence="1" type="ORF">EVAR_6699_1</name>
</gene>
<accession>A0A4C1TKF4</accession>
<evidence type="ECO:0000313" key="2">
    <source>
        <dbReference type="Proteomes" id="UP000299102"/>
    </source>
</evidence>